<feature type="compositionally biased region" description="Low complexity" evidence="1">
    <location>
        <begin position="257"/>
        <end position="270"/>
    </location>
</feature>
<sequence>MNSTVTRKLSPEEISALEGLRARMMPLRFTIEKLQENMVRNPAAPPSWPEIQRTIGVLNGHLHSLQQFINGYMGIVKVNDEEVENWIPGRHTLLRALHPYPQPPFPMEKAGMPGLVETLLRKRLDPKEQKWVDDSLRKAMEFCYVPGDWGIEPTKSGDARGGGAGDDDDDDGDDDEDRDSGVKGGNAEIKKVERRTGALNEDELMEMWQTASSQAMIAAAKVSDENEAGGSDFSGSEYSSPSAPEDAEMEDVKGEASRPSAGPSGSSLGSGVAGTGPGMQPQFTTLPLSAILKFMGTGATS</sequence>
<dbReference type="Proteomes" id="UP000799428">
    <property type="component" value="Unassembled WGS sequence"/>
</dbReference>
<evidence type="ECO:0008006" key="4">
    <source>
        <dbReference type="Google" id="ProtNLM"/>
    </source>
</evidence>
<gene>
    <name evidence="2" type="ORF">K504DRAFT_534072</name>
</gene>
<feature type="region of interest" description="Disordered" evidence="1">
    <location>
        <begin position="222"/>
        <end position="283"/>
    </location>
</feature>
<dbReference type="EMBL" id="MU005770">
    <property type="protein sequence ID" value="KAF2709751.1"/>
    <property type="molecule type" value="Genomic_DNA"/>
</dbReference>
<accession>A0A6G1KBD6</accession>
<dbReference type="AlphaFoldDB" id="A0A6G1KBD6"/>
<name>A0A6G1KBD6_9PLEO</name>
<evidence type="ECO:0000313" key="3">
    <source>
        <dbReference type="Proteomes" id="UP000799428"/>
    </source>
</evidence>
<feature type="compositionally biased region" description="Polar residues" evidence="1">
    <location>
        <begin position="233"/>
        <end position="242"/>
    </location>
</feature>
<feature type="compositionally biased region" description="Acidic residues" evidence="1">
    <location>
        <begin position="165"/>
        <end position="178"/>
    </location>
</feature>
<organism evidence="2 3">
    <name type="scientific">Pleomassaria siparia CBS 279.74</name>
    <dbReference type="NCBI Taxonomy" id="1314801"/>
    <lineage>
        <taxon>Eukaryota</taxon>
        <taxon>Fungi</taxon>
        <taxon>Dikarya</taxon>
        <taxon>Ascomycota</taxon>
        <taxon>Pezizomycotina</taxon>
        <taxon>Dothideomycetes</taxon>
        <taxon>Pleosporomycetidae</taxon>
        <taxon>Pleosporales</taxon>
        <taxon>Pleomassariaceae</taxon>
        <taxon>Pleomassaria</taxon>
    </lineage>
</organism>
<reference evidence="2" key="1">
    <citation type="journal article" date="2020" name="Stud. Mycol.">
        <title>101 Dothideomycetes genomes: a test case for predicting lifestyles and emergence of pathogens.</title>
        <authorList>
            <person name="Haridas S."/>
            <person name="Albert R."/>
            <person name="Binder M."/>
            <person name="Bloem J."/>
            <person name="Labutti K."/>
            <person name="Salamov A."/>
            <person name="Andreopoulos B."/>
            <person name="Baker S."/>
            <person name="Barry K."/>
            <person name="Bills G."/>
            <person name="Bluhm B."/>
            <person name="Cannon C."/>
            <person name="Castanera R."/>
            <person name="Culley D."/>
            <person name="Daum C."/>
            <person name="Ezra D."/>
            <person name="Gonzalez J."/>
            <person name="Henrissat B."/>
            <person name="Kuo A."/>
            <person name="Liang C."/>
            <person name="Lipzen A."/>
            <person name="Lutzoni F."/>
            <person name="Magnuson J."/>
            <person name="Mondo S."/>
            <person name="Nolan M."/>
            <person name="Ohm R."/>
            <person name="Pangilinan J."/>
            <person name="Park H.-J."/>
            <person name="Ramirez L."/>
            <person name="Alfaro M."/>
            <person name="Sun H."/>
            <person name="Tritt A."/>
            <person name="Yoshinaga Y."/>
            <person name="Zwiers L.-H."/>
            <person name="Turgeon B."/>
            <person name="Goodwin S."/>
            <person name="Spatafora J."/>
            <person name="Crous P."/>
            <person name="Grigoriev I."/>
        </authorList>
    </citation>
    <scope>NUCLEOTIDE SEQUENCE</scope>
    <source>
        <strain evidence="2">CBS 279.74</strain>
    </source>
</reference>
<evidence type="ECO:0000313" key="2">
    <source>
        <dbReference type="EMBL" id="KAF2709751.1"/>
    </source>
</evidence>
<proteinExistence type="predicted"/>
<dbReference type="Gene3D" id="1.20.58.1710">
    <property type="match status" value="1"/>
</dbReference>
<feature type="region of interest" description="Disordered" evidence="1">
    <location>
        <begin position="151"/>
        <end position="195"/>
    </location>
</feature>
<dbReference type="OrthoDB" id="5329317at2759"/>
<protein>
    <recommendedName>
        <fullName evidence="4">Mediator complex subunit 8</fullName>
    </recommendedName>
</protein>
<evidence type="ECO:0000256" key="1">
    <source>
        <dbReference type="SAM" id="MobiDB-lite"/>
    </source>
</evidence>
<keyword evidence="3" id="KW-1185">Reference proteome</keyword>